<reference evidence="4" key="2">
    <citation type="journal article" date="2021" name="BMC Microbiol.">
        <title>The diversity among the species Tetragenococcus halophilus including new isolates from a lupine seed fermentation.</title>
        <authorList>
            <person name="Link T."/>
            <person name="Vogel R.F."/>
            <person name="Ehrmann M.A."/>
        </authorList>
    </citation>
    <scope>NUCLEOTIDE SEQUENCE</scope>
    <source>
        <strain evidence="4">TMW 2.2257</strain>
    </source>
</reference>
<evidence type="ECO:0000256" key="1">
    <source>
        <dbReference type="SAM" id="Coils"/>
    </source>
</evidence>
<name>A0AB35HRQ9_TETHA</name>
<dbReference type="RefSeq" id="WP_253210229.1">
    <property type="nucleotide sequence ID" value="NZ_JACACB010000028.1"/>
</dbReference>
<dbReference type="PANTHER" id="PTHR37813">
    <property type="entry name" value="FELS-2 PROPHAGE PROTEIN"/>
    <property type="match status" value="1"/>
</dbReference>
<feature type="region of interest" description="Disordered" evidence="2">
    <location>
        <begin position="1788"/>
        <end position="1818"/>
    </location>
</feature>
<keyword evidence="3" id="KW-0812">Transmembrane</keyword>
<dbReference type="CDD" id="cd13402">
    <property type="entry name" value="LT_TF-like"/>
    <property type="match status" value="1"/>
</dbReference>
<evidence type="ECO:0000256" key="3">
    <source>
        <dbReference type="SAM" id="Phobius"/>
    </source>
</evidence>
<accession>A0AB35HRQ9</accession>
<reference evidence="4" key="1">
    <citation type="submission" date="2020-06" db="EMBL/GenBank/DDBJ databases">
        <authorList>
            <person name="Link T."/>
            <person name="Ehrmann M."/>
        </authorList>
    </citation>
    <scope>NUCLEOTIDE SEQUENCE</scope>
    <source>
        <strain evidence="4">TMW 2.2257</strain>
    </source>
</reference>
<gene>
    <name evidence="4" type="ORF">HXW75_09135</name>
</gene>
<keyword evidence="1" id="KW-0175">Coiled coil</keyword>
<comment type="caution">
    <text evidence="4">The sequence shown here is derived from an EMBL/GenBank/DDBJ whole genome shotgun (WGS) entry which is preliminary data.</text>
</comment>
<evidence type="ECO:0000313" key="4">
    <source>
        <dbReference type="EMBL" id="MCO8298634.1"/>
    </source>
</evidence>
<dbReference type="InterPro" id="IPR016024">
    <property type="entry name" value="ARM-type_fold"/>
</dbReference>
<feature type="coiled-coil region" evidence="1">
    <location>
        <begin position="1758"/>
        <end position="1785"/>
    </location>
</feature>
<keyword evidence="3" id="KW-1133">Transmembrane helix</keyword>
<protein>
    <recommendedName>
        <fullName evidence="6">Tape measure protein</fullName>
    </recommendedName>
</protein>
<organism evidence="4 5">
    <name type="scientific">Tetragenococcus halophilus</name>
    <name type="common">Pediococcus halophilus</name>
    <dbReference type="NCBI Taxonomy" id="51669"/>
    <lineage>
        <taxon>Bacteria</taxon>
        <taxon>Bacillati</taxon>
        <taxon>Bacillota</taxon>
        <taxon>Bacilli</taxon>
        <taxon>Lactobacillales</taxon>
        <taxon>Enterococcaceae</taxon>
        <taxon>Tetragenococcus</taxon>
    </lineage>
</organism>
<dbReference type="Gene3D" id="1.10.530.10">
    <property type="match status" value="1"/>
</dbReference>
<feature type="region of interest" description="Disordered" evidence="2">
    <location>
        <begin position="1318"/>
        <end position="1337"/>
    </location>
</feature>
<dbReference type="Proteomes" id="UP001057280">
    <property type="component" value="Unassembled WGS sequence"/>
</dbReference>
<evidence type="ECO:0000256" key="2">
    <source>
        <dbReference type="SAM" id="MobiDB-lite"/>
    </source>
</evidence>
<sequence length="1818" mass="199070">MASNKPLGNMVVELDLNSSAFGKGLDGAKKSVTNSMKSMKSQMKIMDASGDKMGKLEAKQRGLTRTIEAQEREVKQLQDAYNNSFDANGNATEATAQYANKLNDAQGRLASYKTQLEQTEQAVAELRKQQQIANDPFTKIGKTMEQTGQKVQDTGKKFSSVGKRWTRVTSAVAGGVAALGGSLLGLTNKATQAADEIAKGAEKMGVSTDFYQESAYWASQNGISQEQMEKAVGRLNQRMGQAVDGNEKYAEALEKLGVDLGAVEDGSLSTEDAMAQSITTLSEMNNENKKAALATEMFGTRMARDLLPALNDGSLSMEEAREKAQELGLVMGGEQLEKAEEFQDSMDDVKRSLSAVGMEIGLELMPYFQQMLDWIIDNMPQIRETIMNTFDSAVEKVSSFVDWWTGLSSTTQKVITSIGGAIAVMGPLLITVGQAAIGIGTLTMGVGKFSQGIGKMRGSVKAAGGVMATLKTAFAAINWPITLVVTAIAGVTASLVALYNKSETFRNIVNTAVEAVKNKFLQFKEVVSTLFGLFTGGLDFTQAREQLNGVVSESTIQRFQSVRNFIEKIKLSFEALGAVISDEAGIGQLKNLFGDTFSDETLERILIVGETVRNFVEMVKEKFAEFAEALSQAFQGNFEPLLEFIQQLIPKIVMILIGGLPALIYTGMSLITKLAEGMGVSIPELIEKVAGIITTMLMKFTEALPRIIETGANIILKLINGFTQMLPNLIEAASGIISTILQTISEILPQVIYAGVSILTSLISGIIDALPQIIDTSVKMINVLVNTLIDLLPEIIDAGIKILRALINGILKILPQLINAGVKLITTVASAVIDNLPKIIDAGIEILLALIDGIIKILPQLIEAGLKIIVSLFKALIDNLPKIIEAGVELLFALIDGLIKTIPELVKAIPKIVKAIFDAFKDVDWAGLGKDILDGILEGLKDIGSNVWDSVKDVGNNIKDSFADFFDIHSPSRVMADLAKFLPEGIAKGITDNKDVVVQAMQTLNKMMKDSVQQPATVGVEANANQDDENANTANPLEKIMKGFAEQIPQAQEKVKQFIAQWNQLFIANDEVMLKIGFAWLNRLLQGANEACPKIVERVKQLINQINAIVKNNYQSMYKQGRTTLQKLLDGFNSLYGNTINRVKQLIAQVNKLIKDNNKPMYNRGRAWLQRLLDGFNSLYSQMIDRIKQLISQINKLIQNNNKPMYNQGRAWLQELRDGFNSLYDSFINLISKLCSEAVKKIRDKHSDFYNAGKYLINGLKDGISAMKGPIGDIMNDVANKMIGGIANGVSGVRSGVNHILKEVDSDKRIDEWDVPKYAKGTKGHPQDGPALVNDQKGPNYREIVQNPGEKPVMYKDRNVMAPLKKGASVIKASVSKKITKGKSIPHYKDGTDDTDIYDLVDDKGKFSKFIKSKINLDSLGEPWKDMSKKASKMMIDAAYDMVEDEASFGMFDGKMDKSGKWKVYNYLWDVAQKVMDKFPGMSVTSGYRDGDPNHHGKHQAIDIAYPASANGSSKYLKPANYAFDKFKDQIAYVITQGRVKDRVGSSGHGPSESWMNWGSSDHDDHLHLSGQYGPGDVGKGGGKNGNWTEAINQAAKRMKVKPTKKQISGINSMIQAESGGDEKVSQQIHDMNSVNGSGGAKGLLQFIEDTFSYYAVKGHKNIWSGLDQLMAFFNNSNWKNSIAPNGGWSPSGTPRFEHGGLINRHMVAEIGEGNKPEMVLPLTNKARSLDLMAKAMQIMGVDDKNASSSSSFSLSVVTELLQENNRLTKQNTELLEQVRDKDNDTYLNDRKVSTGLGPSMDRVQGQRRKYKERGLNV</sequence>
<dbReference type="EMBL" id="JACACB010000028">
    <property type="protein sequence ID" value="MCO8298634.1"/>
    <property type="molecule type" value="Genomic_DNA"/>
</dbReference>
<proteinExistence type="predicted"/>
<evidence type="ECO:0000313" key="5">
    <source>
        <dbReference type="Proteomes" id="UP001057280"/>
    </source>
</evidence>
<dbReference type="SUPFAM" id="SSF48371">
    <property type="entry name" value="ARM repeat"/>
    <property type="match status" value="1"/>
</dbReference>
<feature type="coiled-coil region" evidence="1">
    <location>
        <begin position="53"/>
        <end position="129"/>
    </location>
</feature>
<feature type="transmembrane region" description="Helical" evidence="3">
    <location>
        <begin position="477"/>
        <end position="499"/>
    </location>
</feature>
<keyword evidence="3" id="KW-0472">Membrane</keyword>
<feature type="transmembrane region" description="Helical" evidence="3">
    <location>
        <begin position="652"/>
        <end position="671"/>
    </location>
</feature>
<dbReference type="PANTHER" id="PTHR37813:SF1">
    <property type="entry name" value="FELS-2 PROPHAGE PROTEIN"/>
    <property type="match status" value="1"/>
</dbReference>
<evidence type="ECO:0008006" key="6">
    <source>
        <dbReference type="Google" id="ProtNLM"/>
    </source>
</evidence>